<dbReference type="Pfam" id="PF12937">
    <property type="entry name" value="F-box-like"/>
    <property type="match status" value="1"/>
</dbReference>
<dbReference type="Proteomes" id="UP001175211">
    <property type="component" value="Unassembled WGS sequence"/>
</dbReference>
<organism evidence="3 4">
    <name type="scientific">Armillaria tabescens</name>
    <name type="common">Ringless honey mushroom</name>
    <name type="synonym">Agaricus tabescens</name>
    <dbReference type="NCBI Taxonomy" id="1929756"/>
    <lineage>
        <taxon>Eukaryota</taxon>
        <taxon>Fungi</taxon>
        <taxon>Dikarya</taxon>
        <taxon>Basidiomycota</taxon>
        <taxon>Agaricomycotina</taxon>
        <taxon>Agaricomycetes</taxon>
        <taxon>Agaricomycetidae</taxon>
        <taxon>Agaricales</taxon>
        <taxon>Marasmiineae</taxon>
        <taxon>Physalacriaceae</taxon>
        <taxon>Desarmillaria</taxon>
    </lineage>
</organism>
<keyword evidence="1" id="KW-0812">Transmembrane</keyword>
<proteinExistence type="predicted"/>
<accession>A0AA39N460</accession>
<feature type="transmembrane region" description="Helical" evidence="1">
    <location>
        <begin position="6"/>
        <end position="29"/>
    </location>
</feature>
<keyword evidence="1" id="KW-1133">Transmembrane helix</keyword>
<evidence type="ECO:0000313" key="4">
    <source>
        <dbReference type="Proteomes" id="UP001175211"/>
    </source>
</evidence>
<protein>
    <recommendedName>
        <fullName evidence="2">F-box domain-containing protein</fullName>
    </recommendedName>
</protein>
<dbReference type="Gene3D" id="1.20.1280.50">
    <property type="match status" value="1"/>
</dbReference>
<dbReference type="InterPro" id="IPR032675">
    <property type="entry name" value="LRR_dom_sf"/>
</dbReference>
<dbReference type="AlphaFoldDB" id="A0AA39N460"/>
<keyword evidence="1" id="KW-0472">Membrane</keyword>
<comment type="caution">
    <text evidence="3">The sequence shown here is derived from an EMBL/GenBank/DDBJ whole genome shotgun (WGS) entry which is preliminary data.</text>
</comment>
<dbReference type="RefSeq" id="XP_060329607.1">
    <property type="nucleotide sequence ID" value="XM_060473438.1"/>
</dbReference>
<dbReference type="InterPro" id="IPR001810">
    <property type="entry name" value="F-box_dom"/>
</dbReference>
<sequence length="622" mass="69766">MFDSSHLFTVLCAVVIYVIFGPSAVNYSAHRLVDALSYRILHSSEELRSSDLDDLETKLVSLTAQVRSARNALQAVNKLPIEILIAIFRENQQHLSSFLPVPENNVYDRRSRDWLSLRDVCKHWRLIIDTTPILWSTVDNYIIPGTFLSRSSPAPLSVFFGMRKADFSREDLELISPHIHRVRELHLRLSEWKHSTPTVFETLSASGAAPELVSLTIDTLGTVDAGSHLPALFDGKMPKLRKLCLEYFSTWPSGYFTSLTHVCFHHQPVPQSARPTTSQFLDFLEGCPALEVLAMVSAGPSRMDEEDVPAPPPDRLVELSSLRELHWGKLSDLAHVKRLLSNLSLPSHTNMYFWTDLTQSDDPAVGSMNGDLSRLLPSDRSNLKNLNGITEWRLSCMPSTMYTIIAVAKGVLYTHGIFSHDHYEKIPSTFPLSEVRTFCIQDQLTNPAMTTALWRDTFQHLPSLVDLCIQPPTTLWTSSRVILGPLKPDNCGDVTEGHVMCPLLRSLSIEGPPGAIQAFYISELAKERKLRGSPLESVEVKQLLPPPTDSSEATVPSPFPDNTFVDMIADDEDQLCEHIEHVEYSYDQKSTTFLPPEWPNSVHLWTTSTFSDLKPAIGDISV</sequence>
<dbReference type="EMBL" id="JAUEPS010000022">
    <property type="protein sequence ID" value="KAK0457292.1"/>
    <property type="molecule type" value="Genomic_DNA"/>
</dbReference>
<evidence type="ECO:0000259" key="2">
    <source>
        <dbReference type="Pfam" id="PF12937"/>
    </source>
</evidence>
<name>A0AA39N460_ARMTA</name>
<gene>
    <name evidence="3" type="ORF">EV420DRAFT_1550040</name>
</gene>
<reference evidence="3" key="1">
    <citation type="submission" date="2023-06" db="EMBL/GenBank/DDBJ databases">
        <authorList>
            <consortium name="Lawrence Berkeley National Laboratory"/>
            <person name="Ahrendt S."/>
            <person name="Sahu N."/>
            <person name="Indic B."/>
            <person name="Wong-Bajracharya J."/>
            <person name="Merenyi Z."/>
            <person name="Ke H.-M."/>
            <person name="Monk M."/>
            <person name="Kocsube S."/>
            <person name="Drula E."/>
            <person name="Lipzen A."/>
            <person name="Balint B."/>
            <person name="Henrissat B."/>
            <person name="Andreopoulos B."/>
            <person name="Martin F.M."/>
            <person name="Harder C.B."/>
            <person name="Rigling D."/>
            <person name="Ford K.L."/>
            <person name="Foster G.D."/>
            <person name="Pangilinan J."/>
            <person name="Papanicolaou A."/>
            <person name="Barry K."/>
            <person name="LaButti K."/>
            <person name="Viragh M."/>
            <person name="Koriabine M."/>
            <person name="Yan M."/>
            <person name="Riley R."/>
            <person name="Champramary S."/>
            <person name="Plett K.L."/>
            <person name="Tsai I.J."/>
            <person name="Slot J."/>
            <person name="Sipos G."/>
            <person name="Plett J."/>
            <person name="Nagy L.G."/>
            <person name="Grigoriev I.V."/>
        </authorList>
    </citation>
    <scope>NUCLEOTIDE SEQUENCE</scope>
    <source>
        <strain evidence="3">CCBAS 213</strain>
    </source>
</reference>
<dbReference type="Gene3D" id="3.80.10.10">
    <property type="entry name" value="Ribonuclease Inhibitor"/>
    <property type="match status" value="1"/>
</dbReference>
<evidence type="ECO:0000256" key="1">
    <source>
        <dbReference type="SAM" id="Phobius"/>
    </source>
</evidence>
<dbReference type="GeneID" id="85356986"/>
<feature type="domain" description="F-box" evidence="2">
    <location>
        <begin position="77"/>
        <end position="139"/>
    </location>
</feature>
<keyword evidence="4" id="KW-1185">Reference proteome</keyword>
<evidence type="ECO:0000313" key="3">
    <source>
        <dbReference type="EMBL" id="KAK0457292.1"/>
    </source>
</evidence>